<dbReference type="CDD" id="cd05930">
    <property type="entry name" value="A_NRPS"/>
    <property type="match status" value="1"/>
</dbReference>
<dbReference type="InterPro" id="IPR023213">
    <property type="entry name" value="CAT-like_dom_sf"/>
</dbReference>
<dbReference type="CDD" id="cd19531">
    <property type="entry name" value="LCL_NRPS-like"/>
    <property type="match status" value="1"/>
</dbReference>
<dbReference type="Pfam" id="PF00668">
    <property type="entry name" value="Condensation"/>
    <property type="match status" value="2"/>
</dbReference>
<evidence type="ECO:0000256" key="3">
    <source>
        <dbReference type="ARBA" id="ARBA00022553"/>
    </source>
</evidence>
<protein>
    <submittedName>
        <fullName evidence="5">Amino acid adenylation domain-containing protein</fullName>
    </submittedName>
</protein>
<keyword evidence="3" id="KW-0597">Phosphoprotein</keyword>
<dbReference type="InterPro" id="IPR006162">
    <property type="entry name" value="Ppantetheine_attach_site"/>
</dbReference>
<dbReference type="Gene3D" id="3.30.559.10">
    <property type="entry name" value="Chloramphenicol acetyltransferase-like domain"/>
    <property type="match status" value="2"/>
</dbReference>
<dbReference type="InterPro" id="IPR001242">
    <property type="entry name" value="Condensation_dom"/>
</dbReference>
<dbReference type="Gene3D" id="1.10.1200.10">
    <property type="entry name" value="ACP-like"/>
    <property type="match status" value="1"/>
</dbReference>
<dbReference type="EMBL" id="JAKLWS010000044">
    <property type="protein sequence ID" value="MCG2590813.1"/>
    <property type="molecule type" value="Genomic_DNA"/>
</dbReference>
<dbReference type="SUPFAM" id="SSF56801">
    <property type="entry name" value="Acetyl-CoA synthetase-like"/>
    <property type="match status" value="1"/>
</dbReference>
<organism evidence="5 6">
    <name type="scientific">Rhodohalobacter sulfatireducens</name>
    <dbReference type="NCBI Taxonomy" id="2911366"/>
    <lineage>
        <taxon>Bacteria</taxon>
        <taxon>Pseudomonadati</taxon>
        <taxon>Balneolota</taxon>
        <taxon>Balneolia</taxon>
        <taxon>Balneolales</taxon>
        <taxon>Balneolaceae</taxon>
        <taxon>Rhodohalobacter</taxon>
    </lineage>
</organism>
<dbReference type="InterPro" id="IPR036736">
    <property type="entry name" value="ACP-like_sf"/>
</dbReference>
<dbReference type="PROSITE" id="PS00455">
    <property type="entry name" value="AMP_BINDING"/>
    <property type="match status" value="1"/>
</dbReference>
<reference evidence="5" key="1">
    <citation type="submission" date="2022-01" db="EMBL/GenBank/DDBJ databases">
        <authorList>
            <person name="Wang Y."/>
        </authorList>
    </citation>
    <scope>NUCLEOTIDE SEQUENCE</scope>
    <source>
        <strain evidence="5">WB101</strain>
    </source>
</reference>
<dbReference type="Gene3D" id="2.30.38.10">
    <property type="entry name" value="Luciferase, Domain 3"/>
    <property type="match status" value="1"/>
</dbReference>
<dbReference type="PROSITE" id="PS50075">
    <property type="entry name" value="CARRIER"/>
    <property type="match status" value="1"/>
</dbReference>
<dbReference type="PROSITE" id="PS00012">
    <property type="entry name" value="PHOSPHOPANTETHEINE"/>
    <property type="match status" value="1"/>
</dbReference>
<name>A0ABS9KJ00_9BACT</name>
<accession>A0ABS9KJ00</accession>
<dbReference type="InterPro" id="IPR009081">
    <property type="entry name" value="PP-bd_ACP"/>
</dbReference>
<dbReference type="Pfam" id="PF13193">
    <property type="entry name" value="AMP-binding_C"/>
    <property type="match status" value="1"/>
</dbReference>
<dbReference type="Proteomes" id="UP001165366">
    <property type="component" value="Unassembled WGS sequence"/>
</dbReference>
<comment type="cofactor">
    <cofactor evidence="1">
        <name>pantetheine 4'-phosphate</name>
        <dbReference type="ChEBI" id="CHEBI:47942"/>
    </cofactor>
</comment>
<dbReference type="Gene3D" id="3.30.300.30">
    <property type="match status" value="1"/>
</dbReference>
<evidence type="ECO:0000259" key="4">
    <source>
        <dbReference type="PROSITE" id="PS50075"/>
    </source>
</evidence>
<evidence type="ECO:0000256" key="2">
    <source>
        <dbReference type="ARBA" id="ARBA00022450"/>
    </source>
</evidence>
<evidence type="ECO:0000313" key="5">
    <source>
        <dbReference type="EMBL" id="MCG2590813.1"/>
    </source>
</evidence>
<dbReference type="InterPro" id="IPR025110">
    <property type="entry name" value="AMP-bd_C"/>
</dbReference>
<dbReference type="InterPro" id="IPR045851">
    <property type="entry name" value="AMP-bd_C_sf"/>
</dbReference>
<gene>
    <name evidence="5" type="ORF">L6773_19745</name>
</gene>
<dbReference type="Pfam" id="PF00550">
    <property type="entry name" value="PP-binding"/>
    <property type="match status" value="1"/>
</dbReference>
<keyword evidence="6" id="KW-1185">Reference proteome</keyword>
<dbReference type="PANTHER" id="PTHR45527">
    <property type="entry name" value="NONRIBOSOMAL PEPTIDE SYNTHETASE"/>
    <property type="match status" value="1"/>
</dbReference>
<dbReference type="Gene3D" id="3.40.50.980">
    <property type="match status" value="2"/>
</dbReference>
<proteinExistence type="predicted"/>
<dbReference type="Pfam" id="PF00501">
    <property type="entry name" value="AMP-binding"/>
    <property type="match status" value="1"/>
</dbReference>
<dbReference type="PANTHER" id="PTHR45527:SF1">
    <property type="entry name" value="FATTY ACID SYNTHASE"/>
    <property type="match status" value="1"/>
</dbReference>
<dbReference type="InterPro" id="IPR010071">
    <property type="entry name" value="AA_adenyl_dom"/>
</dbReference>
<dbReference type="SUPFAM" id="SSF47336">
    <property type="entry name" value="ACP-like"/>
    <property type="match status" value="1"/>
</dbReference>
<dbReference type="SUPFAM" id="SSF52777">
    <property type="entry name" value="CoA-dependent acyltransferases"/>
    <property type="match status" value="4"/>
</dbReference>
<dbReference type="RefSeq" id="WP_237856298.1">
    <property type="nucleotide sequence ID" value="NZ_JAKLWS010000044.1"/>
</dbReference>
<keyword evidence="2" id="KW-0596">Phosphopantetheine</keyword>
<dbReference type="InterPro" id="IPR000873">
    <property type="entry name" value="AMP-dep_synth/lig_dom"/>
</dbReference>
<dbReference type="InterPro" id="IPR020845">
    <property type="entry name" value="AMP-binding_CS"/>
</dbReference>
<dbReference type="Gene3D" id="3.30.559.30">
    <property type="entry name" value="Nonribosomal peptide synthetase, condensation domain"/>
    <property type="match status" value="2"/>
</dbReference>
<feature type="domain" description="Carrier" evidence="4">
    <location>
        <begin position="986"/>
        <end position="1060"/>
    </location>
</feature>
<evidence type="ECO:0000313" key="6">
    <source>
        <dbReference type="Proteomes" id="UP001165366"/>
    </source>
</evidence>
<comment type="caution">
    <text evidence="5">The sequence shown here is derived from an EMBL/GenBank/DDBJ whole genome shotgun (WGS) entry which is preliminary data.</text>
</comment>
<evidence type="ECO:0000256" key="1">
    <source>
        <dbReference type="ARBA" id="ARBA00001957"/>
    </source>
</evidence>
<dbReference type="NCBIfam" id="TIGR01733">
    <property type="entry name" value="AA-adenyl-dom"/>
    <property type="match status" value="1"/>
</dbReference>
<reference evidence="5" key="2">
    <citation type="submission" date="2024-05" db="EMBL/GenBank/DDBJ databases">
        <title>Rhodohalobacter halophilus gen. nov., sp. nov., a moderately halophilic member of the family Balneolaceae.</title>
        <authorList>
            <person name="Xia J."/>
        </authorList>
    </citation>
    <scope>NUCLEOTIDE SEQUENCE</scope>
    <source>
        <strain evidence="5">WB101</strain>
    </source>
</reference>
<sequence length="1505" mass="173309">MDTSKLLSVWLEQKASESDALQKKPAGSPNRLSNGQKRLFFLQQLNPSSPFYNFSELYTLRGNWDIEKFKNCIYEVCQNHEIFSYNFKLNNDHEPEVVINKDRKLTQIEHIDLSEVSNQKSLKEYFISKGRYSFDLSQDCLFRVTIVSKSKTEHKILLTLHHIITDEWSMRIFRKQLLEKYKNQNGSEGGSDNPGDDYNYLDYSYHQGKIDIPEKELNYWKEKLSNASDETVLPVDKKPAEITHSGQINTLVLPLELTKKIKESSREQETTLFTFFLAVYNTLLHRYSGADRINIGTPISNRNRKEWESLFGFFIETVLLQTRIPSGVSFKEYLKEVKNDVLEAFDYKKVPYETIVSQLSTQREVHKNPLFRTMFLFHHKEEEKQPLPGLEFEYETFDIGVAKFDLSMFVEDDNKNLSITFEYATDYFEEETIERMQGHFQTLLEDVVSDLDQEIDELDILTEEEQSQFENWNETDVEFDPIPIDRVFENIAIEHSNAVAVTDSNGRMSYQELNDRSTALANKINKYSQNRGRVGLFLGRNADMIIAMLGSMKSGSSYVPLDPSYPDERIQYIIKDANIDLVVTSSNLIEDLDSDIDIEKIEIDKIGSVPTSESDFIKSHTIDDEAYVIYTSGSTGKPKGVSISHKNLFYSTFSRPIFYDDVNPSCFLLFSSFSFDSSVAGIYWTLLTGGHLLISRERAEQDIKQVANVIHNENVSHMLLLPSLYEVLLLETDENLLKSLEVVMVAGEACSTRTVEQHFSSLPTTNLYNEYGPTEATVWCIAHKVSLDDLVTRVPIGRPIPGSTAYILGKNKHRVPVGVTGDLYIGGEGVSGGYIGNAAEDNDQWVNNPYGNGKLYKTGDQASFRKDGNIDFWGRADNQVKIRGHRVELKEIEEALSSFDEITRATVIFDDNRQKLVAFVIQHQTPGASEKELKQRLKQLLPVYMIPSAIRLIEEFPRLPNGKIDQKKLLETASQRDPEEDELQNEELSAIEKDLIEIWEEVLGQSNIGVNDNYFALGGDSISSIRVVSKAKAKGIDLSPTQIFETQTIKEISAYLKNKGNTKHLPEATSTSSKSPIQHWYFDFMTDHPNHWHQIMEFETQINKTEEEWKQLFHSIIQRHQALRSYFNEDEQIFTEKRSVNRSYPFMHFFRQGDKHELTQNLIRQTDITADHLFHVIVLSGKQTTTVRLIAHHLVIDLFSFNQILQEISAELSNNAVLQPTYQYSQFANYLEQLNEDGFFDDELSFWEDQFCRPEFWEPFYESDIREHELVQEIIELTEENTNELVRFSQDSSYKMEEIVLASLLLAINKRLEISEIMMGLEHNGRELPNQISLSDSVGWFTSSYPRKFTIQKGDKNPSQLIETLRETPNYGIGFGVLKYLEKVDSLEKFSQFPISYNYIGKLVTQDFNHIDSHRYIAEGARNAKCKVFSPFDFSAGIADGKLYIKFLHPQELFSSNNAKDLLNHVKNQLLTVTEQLTERKNESDDNVEDLSDTDLNELSKLFDL</sequence>